<dbReference type="PANTHER" id="PTHR46468:SF1">
    <property type="entry name" value="SENTRIN-SPECIFIC PROTEASE 8"/>
    <property type="match status" value="1"/>
</dbReference>
<reference evidence="7" key="1">
    <citation type="submission" date="2024-03" db="EMBL/GenBank/DDBJ databases">
        <title>WGS assembly of Saponaria officinalis var. Norfolk2.</title>
        <authorList>
            <person name="Jenkins J."/>
            <person name="Shu S."/>
            <person name="Grimwood J."/>
            <person name="Barry K."/>
            <person name="Goodstein D."/>
            <person name="Schmutz J."/>
            <person name="Leebens-Mack J."/>
            <person name="Osbourn A."/>
        </authorList>
    </citation>
    <scope>NUCLEOTIDE SEQUENCE [LARGE SCALE GENOMIC DNA]</scope>
    <source>
        <strain evidence="7">JIC</strain>
    </source>
</reference>
<protein>
    <recommendedName>
        <fullName evidence="6">Ubiquitin-like protease family profile domain-containing protein</fullName>
    </recommendedName>
</protein>
<dbReference type="PROSITE" id="PS50600">
    <property type="entry name" value="ULP_PROTEASE"/>
    <property type="match status" value="1"/>
</dbReference>
<organism evidence="7 8">
    <name type="scientific">Saponaria officinalis</name>
    <name type="common">Common soapwort</name>
    <name type="synonym">Lychnis saponaria</name>
    <dbReference type="NCBI Taxonomy" id="3572"/>
    <lineage>
        <taxon>Eukaryota</taxon>
        <taxon>Viridiplantae</taxon>
        <taxon>Streptophyta</taxon>
        <taxon>Embryophyta</taxon>
        <taxon>Tracheophyta</taxon>
        <taxon>Spermatophyta</taxon>
        <taxon>Magnoliopsida</taxon>
        <taxon>eudicotyledons</taxon>
        <taxon>Gunneridae</taxon>
        <taxon>Pentapetalae</taxon>
        <taxon>Caryophyllales</taxon>
        <taxon>Caryophyllaceae</taxon>
        <taxon>Caryophylleae</taxon>
        <taxon>Saponaria</taxon>
    </lineage>
</organism>
<dbReference type="InterPro" id="IPR044613">
    <property type="entry name" value="Nep1/2-like"/>
</dbReference>
<dbReference type="InterPro" id="IPR038765">
    <property type="entry name" value="Papain-like_cys_pep_sf"/>
</dbReference>
<sequence>MCSNHWMLIVVCLGLNTIYILDSQQRTSKKLDIKGRLNAAWILHCVNGGRRNFAKPNKLIIKVIECPQQPKGYECGYYVMKWMYNITFYYSTGNEKDFEKVMADSTMSLDDINEIKEVWATKCLDNM</sequence>
<dbReference type="SUPFAM" id="SSF54001">
    <property type="entry name" value="Cysteine proteinases"/>
    <property type="match status" value="1"/>
</dbReference>
<dbReference type="Proteomes" id="UP001443914">
    <property type="component" value="Unassembled WGS sequence"/>
</dbReference>
<dbReference type="GO" id="GO:0000338">
    <property type="term" value="P:protein deneddylation"/>
    <property type="evidence" value="ECO:0007669"/>
    <property type="project" value="TreeGrafter"/>
</dbReference>
<keyword evidence="5" id="KW-1133">Transmembrane helix</keyword>
<keyword evidence="5" id="KW-0812">Transmembrane</keyword>
<accession>A0AAW1LJT1</accession>
<keyword evidence="8" id="KW-1185">Reference proteome</keyword>
<dbReference type="InterPro" id="IPR003653">
    <property type="entry name" value="Peptidase_C48_C"/>
</dbReference>
<keyword evidence="2" id="KW-0645">Protease</keyword>
<keyword evidence="5" id="KW-0472">Membrane</keyword>
<dbReference type="PANTHER" id="PTHR46468">
    <property type="entry name" value="SENTRIN-SPECIFIC PROTEASE 8"/>
    <property type="match status" value="1"/>
</dbReference>
<feature type="transmembrane region" description="Helical" evidence="5">
    <location>
        <begin position="6"/>
        <end position="21"/>
    </location>
</feature>
<dbReference type="GO" id="GO:0019784">
    <property type="term" value="F:deNEDDylase activity"/>
    <property type="evidence" value="ECO:0007669"/>
    <property type="project" value="InterPro"/>
</dbReference>
<evidence type="ECO:0000313" key="7">
    <source>
        <dbReference type="EMBL" id="KAK9734125.1"/>
    </source>
</evidence>
<evidence type="ECO:0000256" key="2">
    <source>
        <dbReference type="ARBA" id="ARBA00022670"/>
    </source>
</evidence>
<comment type="similarity">
    <text evidence="1">Belongs to the peptidase C48 family.</text>
</comment>
<keyword evidence="3" id="KW-0378">Hydrolase</keyword>
<evidence type="ECO:0000256" key="3">
    <source>
        <dbReference type="ARBA" id="ARBA00022801"/>
    </source>
</evidence>
<gene>
    <name evidence="7" type="ORF">RND81_04G116500</name>
</gene>
<dbReference type="Pfam" id="PF02902">
    <property type="entry name" value="Peptidase_C48"/>
    <property type="match status" value="1"/>
</dbReference>
<feature type="domain" description="Ubiquitin-like protease family profile" evidence="6">
    <location>
        <begin position="1"/>
        <end position="86"/>
    </location>
</feature>
<dbReference type="Gene3D" id="3.40.395.10">
    <property type="entry name" value="Adenoviral Proteinase, Chain A"/>
    <property type="match status" value="1"/>
</dbReference>
<keyword evidence="4" id="KW-0788">Thiol protease</keyword>
<proteinExistence type="inferred from homology"/>
<dbReference type="GO" id="GO:0006508">
    <property type="term" value="P:proteolysis"/>
    <property type="evidence" value="ECO:0007669"/>
    <property type="project" value="UniProtKB-KW"/>
</dbReference>
<name>A0AAW1LJT1_SAPOF</name>
<evidence type="ECO:0000256" key="5">
    <source>
        <dbReference type="SAM" id="Phobius"/>
    </source>
</evidence>
<evidence type="ECO:0000256" key="4">
    <source>
        <dbReference type="ARBA" id="ARBA00022807"/>
    </source>
</evidence>
<evidence type="ECO:0000313" key="8">
    <source>
        <dbReference type="Proteomes" id="UP001443914"/>
    </source>
</evidence>
<dbReference type="GO" id="GO:0008234">
    <property type="term" value="F:cysteine-type peptidase activity"/>
    <property type="evidence" value="ECO:0007669"/>
    <property type="project" value="UniProtKB-KW"/>
</dbReference>
<evidence type="ECO:0000256" key="1">
    <source>
        <dbReference type="ARBA" id="ARBA00005234"/>
    </source>
</evidence>
<dbReference type="EMBL" id="JBDFQZ010000004">
    <property type="protein sequence ID" value="KAK9734125.1"/>
    <property type="molecule type" value="Genomic_DNA"/>
</dbReference>
<dbReference type="AlphaFoldDB" id="A0AAW1LJT1"/>
<evidence type="ECO:0000259" key="6">
    <source>
        <dbReference type="PROSITE" id="PS50600"/>
    </source>
</evidence>
<comment type="caution">
    <text evidence="7">The sequence shown here is derived from an EMBL/GenBank/DDBJ whole genome shotgun (WGS) entry which is preliminary data.</text>
</comment>